<comment type="function">
    <text evidence="4">Has an important function as a repair enzyme for proteins that have been inactivated by oxidation. Catalyzes the reversible oxidation-reduction of methionine sulfoxide in proteins to methionine.</text>
</comment>
<dbReference type="Proteomes" id="UP000553766">
    <property type="component" value="Unassembled WGS sequence"/>
</dbReference>
<reference evidence="7 8" key="1">
    <citation type="submission" date="2020-08" db="EMBL/GenBank/DDBJ databases">
        <title>Genomic Encyclopedia of Type Strains, Phase IV (KMG-IV): sequencing the most valuable type-strain genomes for metagenomic binning, comparative biology and taxonomic classification.</title>
        <authorList>
            <person name="Goeker M."/>
        </authorList>
    </citation>
    <scope>NUCLEOTIDE SEQUENCE [LARGE SCALE GENOMIC DNA]</scope>
    <source>
        <strain evidence="7 8">DSM 103377</strain>
    </source>
</reference>
<organism evidence="7 8">
    <name type="scientific">Rubricella aquisinus</name>
    <dbReference type="NCBI Taxonomy" id="2028108"/>
    <lineage>
        <taxon>Bacteria</taxon>
        <taxon>Pseudomonadati</taxon>
        <taxon>Pseudomonadota</taxon>
        <taxon>Alphaproteobacteria</taxon>
        <taxon>Rhodobacterales</taxon>
        <taxon>Paracoccaceae</taxon>
        <taxon>Rubricella</taxon>
    </lineage>
</organism>
<dbReference type="NCBIfam" id="TIGR00401">
    <property type="entry name" value="msrA"/>
    <property type="match status" value="1"/>
</dbReference>
<dbReference type="InterPro" id="IPR002569">
    <property type="entry name" value="Met_Sox_Rdtase_MsrA_dom"/>
</dbReference>
<name>A0A840WYH5_9RHOB</name>
<comment type="catalytic activity">
    <reaction evidence="2 4">
        <text>L-methionyl-[protein] + [thioredoxin]-disulfide + H2O = L-methionyl-(S)-S-oxide-[protein] + [thioredoxin]-dithiol</text>
        <dbReference type="Rhea" id="RHEA:14217"/>
        <dbReference type="Rhea" id="RHEA-COMP:10698"/>
        <dbReference type="Rhea" id="RHEA-COMP:10700"/>
        <dbReference type="Rhea" id="RHEA-COMP:12313"/>
        <dbReference type="Rhea" id="RHEA-COMP:12315"/>
        <dbReference type="ChEBI" id="CHEBI:15377"/>
        <dbReference type="ChEBI" id="CHEBI:16044"/>
        <dbReference type="ChEBI" id="CHEBI:29950"/>
        <dbReference type="ChEBI" id="CHEBI:44120"/>
        <dbReference type="ChEBI" id="CHEBI:50058"/>
        <dbReference type="EC" id="1.8.4.11"/>
    </reaction>
</comment>
<feature type="signal peptide" evidence="5">
    <location>
        <begin position="1"/>
        <end position="20"/>
    </location>
</feature>
<dbReference type="Gene3D" id="3.30.1060.10">
    <property type="entry name" value="Peptide methionine sulphoxide reductase MsrA"/>
    <property type="match status" value="1"/>
</dbReference>
<keyword evidence="8" id="KW-1185">Reference proteome</keyword>
<protein>
    <recommendedName>
        <fullName evidence="4">Peptide methionine sulfoxide reductase MsrA</fullName>
        <shortName evidence="4">Protein-methionine-S-oxide reductase</shortName>
        <ecNumber evidence="4">1.8.4.11</ecNumber>
    </recommendedName>
    <alternativeName>
        <fullName evidence="4">Peptide-methionine (S)-S-oxide reductase</fullName>
        <shortName evidence="4">Peptide Met(O) reductase</shortName>
    </alternativeName>
</protein>
<feature type="active site" evidence="4">
    <location>
        <position position="31"/>
    </location>
</feature>
<feature type="chain" id="PRO_5032327961" description="Peptide methionine sulfoxide reductase MsrA" evidence="5">
    <location>
        <begin position="21"/>
        <end position="196"/>
    </location>
</feature>
<accession>A0A840WYH5</accession>
<comment type="catalytic activity">
    <reaction evidence="3 4">
        <text>[thioredoxin]-disulfide + L-methionine + H2O = L-methionine (S)-S-oxide + [thioredoxin]-dithiol</text>
        <dbReference type="Rhea" id="RHEA:19993"/>
        <dbReference type="Rhea" id="RHEA-COMP:10698"/>
        <dbReference type="Rhea" id="RHEA-COMP:10700"/>
        <dbReference type="ChEBI" id="CHEBI:15377"/>
        <dbReference type="ChEBI" id="CHEBI:29950"/>
        <dbReference type="ChEBI" id="CHEBI:50058"/>
        <dbReference type="ChEBI" id="CHEBI:57844"/>
        <dbReference type="ChEBI" id="CHEBI:58772"/>
        <dbReference type="EC" id="1.8.4.11"/>
    </reaction>
</comment>
<dbReference type="InterPro" id="IPR036509">
    <property type="entry name" value="Met_Sox_Rdtase_MsrA_sf"/>
</dbReference>
<dbReference type="GO" id="GO:0008113">
    <property type="term" value="F:peptide-methionine (S)-S-oxide reductase activity"/>
    <property type="evidence" value="ECO:0007669"/>
    <property type="project" value="UniProtKB-UniRule"/>
</dbReference>
<sequence length="196" mass="21798">MLTRLLFATTLLAAPLAAQADEATAVFAGGCFWCVESDFDKVDGVLATVSGYTGGTTTEPTYRDVTRGNTGHYEAVEITYDPEVVDFETLVRHFFTHVDPTDDGGQFCDRGHSYKTAIFAQTDEQRSIAAEVKAEFDTAGILPAPIVTPILDGAPFWDAEDYHQDYYMKNPIRYNFYRRSCGRDARVDALWGDYTS</sequence>
<comment type="caution">
    <text evidence="7">The sequence shown here is derived from an EMBL/GenBank/DDBJ whole genome shotgun (WGS) entry which is preliminary data.</text>
</comment>
<evidence type="ECO:0000256" key="4">
    <source>
        <dbReference type="HAMAP-Rule" id="MF_01401"/>
    </source>
</evidence>
<evidence type="ECO:0000313" key="8">
    <source>
        <dbReference type="Proteomes" id="UP000553766"/>
    </source>
</evidence>
<dbReference type="PANTHER" id="PTHR43774">
    <property type="entry name" value="PEPTIDE METHIONINE SULFOXIDE REDUCTASE"/>
    <property type="match status" value="1"/>
</dbReference>
<dbReference type="PANTHER" id="PTHR43774:SF1">
    <property type="entry name" value="PEPTIDE METHIONINE SULFOXIDE REDUCTASE MSRA 2"/>
    <property type="match status" value="1"/>
</dbReference>
<dbReference type="Pfam" id="PF01625">
    <property type="entry name" value="PMSR"/>
    <property type="match status" value="1"/>
</dbReference>
<dbReference type="AlphaFoldDB" id="A0A840WYH5"/>
<evidence type="ECO:0000259" key="6">
    <source>
        <dbReference type="Pfam" id="PF01625"/>
    </source>
</evidence>
<comment type="similarity">
    <text evidence="4">Belongs to the MsrA Met sulfoxide reductase family.</text>
</comment>
<evidence type="ECO:0000256" key="2">
    <source>
        <dbReference type="ARBA" id="ARBA00047806"/>
    </source>
</evidence>
<keyword evidence="1 4" id="KW-0560">Oxidoreductase</keyword>
<evidence type="ECO:0000256" key="3">
    <source>
        <dbReference type="ARBA" id="ARBA00048782"/>
    </source>
</evidence>
<evidence type="ECO:0000313" key="7">
    <source>
        <dbReference type="EMBL" id="MBB5515434.1"/>
    </source>
</evidence>
<proteinExistence type="inferred from homology"/>
<dbReference type="HAMAP" id="MF_01401">
    <property type="entry name" value="MsrA"/>
    <property type="match status" value="1"/>
</dbReference>
<gene>
    <name evidence="4" type="primary">msrA</name>
    <name evidence="7" type="ORF">FHS89_001446</name>
</gene>
<keyword evidence="5" id="KW-0732">Signal</keyword>
<evidence type="ECO:0000256" key="1">
    <source>
        <dbReference type="ARBA" id="ARBA00023002"/>
    </source>
</evidence>
<dbReference type="EC" id="1.8.4.11" evidence="4"/>
<dbReference type="SUPFAM" id="SSF55068">
    <property type="entry name" value="Peptide methionine sulfoxide reductase"/>
    <property type="match status" value="1"/>
</dbReference>
<dbReference type="RefSeq" id="WP_184010047.1">
    <property type="nucleotide sequence ID" value="NZ_JACIJS010000004.1"/>
</dbReference>
<evidence type="ECO:0000256" key="5">
    <source>
        <dbReference type="SAM" id="SignalP"/>
    </source>
</evidence>
<feature type="domain" description="Peptide methionine sulphoxide reductase MsrA" evidence="6">
    <location>
        <begin position="24"/>
        <end position="175"/>
    </location>
</feature>
<dbReference type="EMBL" id="JACIJS010000004">
    <property type="protein sequence ID" value="MBB5515434.1"/>
    <property type="molecule type" value="Genomic_DNA"/>
</dbReference>